<dbReference type="InterPro" id="IPR027417">
    <property type="entry name" value="P-loop_NTPase"/>
</dbReference>
<dbReference type="GO" id="GO:0016787">
    <property type="term" value="F:hydrolase activity"/>
    <property type="evidence" value="ECO:0007669"/>
    <property type="project" value="UniProtKB-KW"/>
</dbReference>
<evidence type="ECO:0000256" key="2">
    <source>
        <dbReference type="ARBA" id="ARBA00022741"/>
    </source>
</evidence>
<comment type="similarity">
    <text evidence="4">Belongs to the adenylate kinase family.</text>
</comment>
<keyword evidence="3 4" id="KW-0418">Kinase</keyword>
<dbReference type="PANTHER" id="PTHR23359">
    <property type="entry name" value="NUCLEOTIDE KINASE"/>
    <property type="match status" value="1"/>
</dbReference>
<dbReference type="GO" id="GO:0006139">
    <property type="term" value="P:nucleobase-containing compound metabolic process"/>
    <property type="evidence" value="ECO:0007669"/>
    <property type="project" value="InterPro"/>
</dbReference>
<dbReference type="InterPro" id="IPR000850">
    <property type="entry name" value="Adenylat/UMP-CMP_kin"/>
</dbReference>
<protein>
    <submittedName>
        <fullName evidence="6">P-loop containing nucleoside triphosphate hydrolase protein</fullName>
    </submittedName>
</protein>
<comment type="caution">
    <text evidence="6">The sequence shown here is derived from an EMBL/GenBank/DDBJ whole genome shotgun (WGS) entry which is preliminary data.</text>
</comment>
<feature type="compositionally biased region" description="Low complexity" evidence="5">
    <location>
        <begin position="30"/>
        <end position="48"/>
    </location>
</feature>
<dbReference type="OrthoDB" id="442176at2759"/>
<feature type="region of interest" description="Disordered" evidence="5">
    <location>
        <begin position="1"/>
        <end position="74"/>
    </location>
</feature>
<dbReference type="GO" id="GO:0005524">
    <property type="term" value="F:ATP binding"/>
    <property type="evidence" value="ECO:0007669"/>
    <property type="project" value="InterPro"/>
</dbReference>
<evidence type="ECO:0000313" key="7">
    <source>
        <dbReference type="Proteomes" id="UP000481861"/>
    </source>
</evidence>
<dbReference type="Gene3D" id="3.40.50.300">
    <property type="entry name" value="P-loop containing nucleotide triphosphate hydrolases"/>
    <property type="match status" value="1"/>
</dbReference>
<dbReference type="AlphaFoldDB" id="A0A7C8ICV8"/>
<accession>A0A7C8ICV8</accession>
<organism evidence="6 7">
    <name type="scientific">Massariosphaeria phaeospora</name>
    <dbReference type="NCBI Taxonomy" id="100035"/>
    <lineage>
        <taxon>Eukaryota</taxon>
        <taxon>Fungi</taxon>
        <taxon>Dikarya</taxon>
        <taxon>Ascomycota</taxon>
        <taxon>Pezizomycotina</taxon>
        <taxon>Dothideomycetes</taxon>
        <taxon>Pleosporomycetidae</taxon>
        <taxon>Pleosporales</taxon>
        <taxon>Pleosporales incertae sedis</taxon>
        <taxon>Massariosphaeria</taxon>
    </lineage>
</organism>
<dbReference type="SUPFAM" id="SSF52540">
    <property type="entry name" value="P-loop containing nucleoside triphosphate hydrolases"/>
    <property type="match status" value="1"/>
</dbReference>
<gene>
    <name evidence="6" type="ORF">BDV95DRAFT_482801</name>
</gene>
<keyword evidence="6" id="KW-0378">Hydrolase</keyword>
<evidence type="ECO:0000256" key="4">
    <source>
        <dbReference type="RuleBase" id="RU003330"/>
    </source>
</evidence>
<reference evidence="6 7" key="1">
    <citation type="submission" date="2020-01" db="EMBL/GenBank/DDBJ databases">
        <authorList>
            <consortium name="DOE Joint Genome Institute"/>
            <person name="Haridas S."/>
            <person name="Albert R."/>
            <person name="Binder M."/>
            <person name="Bloem J."/>
            <person name="Labutti K."/>
            <person name="Salamov A."/>
            <person name="Andreopoulos B."/>
            <person name="Baker S.E."/>
            <person name="Barry K."/>
            <person name="Bills G."/>
            <person name="Bluhm B.H."/>
            <person name="Cannon C."/>
            <person name="Castanera R."/>
            <person name="Culley D.E."/>
            <person name="Daum C."/>
            <person name="Ezra D."/>
            <person name="Gonzalez J.B."/>
            <person name="Henrissat B."/>
            <person name="Kuo A."/>
            <person name="Liang C."/>
            <person name="Lipzen A."/>
            <person name="Lutzoni F."/>
            <person name="Magnuson J."/>
            <person name="Mondo S."/>
            <person name="Nolan M."/>
            <person name="Ohm R."/>
            <person name="Pangilinan J."/>
            <person name="Park H.-J.H."/>
            <person name="Ramirez L."/>
            <person name="Alfaro M."/>
            <person name="Sun H."/>
            <person name="Tritt A."/>
            <person name="Yoshinaga Y."/>
            <person name="Zwiers L.-H.L."/>
            <person name="Turgeon B.G."/>
            <person name="Goodwin S.B."/>
            <person name="Spatafora J.W."/>
            <person name="Crous P.W."/>
            <person name="Grigoriev I.V."/>
        </authorList>
    </citation>
    <scope>NUCLEOTIDE SEQUENCE [LARGE SCALE GENOMIC DNA]</scope>
    <source>
        <strain evidence="6 7">CBS 611.86</strain>
    </source>
</reference>
<dbReference type="PROSITE" id="PS00113">
    <property type="entry name" value="ADENYLATE_KINASE"/>
    <property type="match status" value="1"/>
</dbReference>
<dbReference type="Pfam" id="PF00406">
    <property type="entry name" value="ADK"/>
    <property type="match status" value="1"/>
</dbReference>
<keyword evidence="2" id="KW-0547">Nucleotide-binding</keyword>
<dbReference type="InterPro" id="IPR033690">
    <property type="entry name" value="Adenylat_kinase_CS"/>
</dbReference>
<name>A0A7C8ICV8_9PLEO</name>
<evidence type="ECO:0000313" key="6">
    <source>
        <dbReference type="EMBL" id="KAF2876389.1"/>
    </source>
</evidence>
<sequence>MGLWESSAQSDQSETRHYNQSQAGAEVPPHDLGSLPHHLHPGSLSHPLHICRGENSINPPPPSHRSAHHGGADPGRRHRICCLLRARFVQPFPRTTDKGAPGAGKGTLCTHLASKHSLSHISVGDVLRSWMSTNKDTPLAARIRDKLDNQGFLTFQELQPFVGNAIEDAIAKEGSRGILIDGFPRSKEQAEAFREWSSREDSPLVRGELANKPDVVLSFLVSKENAKSRYLARARDNNDSAEKFEKRHVEYQEESPPVEELYRRSALLLEIDANGTKEENIEKLTTELEESQLWQKCIGN</sequence>
<keyword evidence="1 4" id="KW-0808">Transferase</keyword>
<evidence type="ECO:0000256" key="3">
    <source>
        <dbReference type="ARBA" id="ARBA00022777"/>
    </source>
</evidence>
<keyword evidence="7" id="KW-1185">Reference proteome</keyword>
<dbReference type="PRINTS" id="PR00094">
    <property type="entry name" value="ADENYLTKNASE"/>
</dbReference>
<dbReference type="GO" id="GO:0019205">
    <property type="term" value="F:nucleobase-containing compound kinase activity"/>
    <property type="evidence" value="ECO:0007669"/>
    <property type="project" value="InterPro"/>
</dbReference>
<dbReference type="CDD" id="cd01428">
    <property type="entry name" value="ADK"/>
    <property type="match status" value="1"/>
</dbReference>
<evidence type="ECO:0000256" key="5">
    <source>
        <dbReference type="SAM" id="MobiDB-lite"/>
    </source>
</evidence>
<proteinExistence type="inferred from homology"/>
<dbReference type="Proteomes" id="UP000481861">
    <property type="component" value="Unassembled WGS sequence"/>
</dbReference>
<feature type="compositionally biased region" description="Polar residues" evidence="5">
    <location>
        <begin position="1"/>
        <end position="23"/>
    </location>
</feature>
<evidence type="ECO:0000256" key="1">
    <source>
        <dbReference type="ARBA" id="ARBA00022679"/>
    </source>
</evidence>
<dbReference type="EMBL" id="JAADJZ010000003">
    <property type="protein sequence ID" value="KAF2876389.1"/>
    <property type="molecule type" value="Genomic_DNA"/>
</dbReference>